<comment type="caution">
    <text evidence="3">The sequence shown here is derived from an EMBL/GenBank/DDBJ whole genome shotgun (WGS) entry which is preliminary data.</text>
</comment>
<feature type="compositionally biased region" description="Basic and acidic residues" evidence="1">
    <location>
        <begin position="644"/>
        <end position="654"/>
    </location>
</feature>
<reference evidence="3" key="1">
    <citation type="submission" date="2022-10" db="EMBL/GenBank/DDBJ databases">
        <title>The WGS of Solirubrobacter ginsenosidimutans DSM 21036.</title>
        <authorList>
            <person name="Jiang Z."/>
        </authorList>
    </citation>
    <scope>NUCLEOTIDE SEQUENCE</scope>
    <source>
        <strain evidence="3">DSM 21036</strain>
    </source>
</reference>
<feature type="region of interest" description="Disordered" evidence="1">
    <location>
        <begin position="630"/>
        <end position="654"/>
    </location>
</feature>
<protein>
    <submittedName>
        <fullName evidence="3">Hydantoinase B/oxoprolinase family protein</fullName>
    </submittedName>
</protein>
<accession>A0A9X3MXH4</accession>
<dbReference type="GO" id="GO:0017168">
    <property type="term" value="F:5-oxoprolinase (ATP-hydrolyzing) activity"/>
    <property type="evidence" value="ECO:0007669"/>
    <property type="project" value="TreeGrafter"/>
</dbReference>
<organism evidence="3 4">
    <name type="scientific">Solirubrobacter ginsenosidimutans</name>
    <dbReference type="NCBI Taxonomy" id="490573"/>
    <lineage>
        <taxon>Bacteria</taxon>
        <taxon>Bacillati</taxon>
        <taxon>Actinomycetota</taxon>
        <taxon>Thermoleophilia</taxon>
        <taxon>Solirubrobacterales</taxon>
        <taxon>Solirubrobacteraceae</taxon>
        <taxon>Solirubrobacter</taxon>
    </lineage>
</organism>
<dbReference type="RefSeq" id="WP_270042223.1">
    <property type="nucleotide sequence ID" value="NZ_JAPDOD010000022.1"/>
</dbReference>
<name>A0A9X3MXH4_9ACTN</name>
<evidence type="ECO:0000313" key="3">
    <source>
        <dbReference type="EMBL" id="MDA0162982.1"/>
    </source>
</evidence>
<dbReference type="GO" id="GO:0006749">
    <property type="term" value="P:glutathione metabolic process"/>
    <property type="evidence" value="ECO:0007669"/>
    <property type="project" value="TreeGrafter"/>
</dbReference>
<dbReference type="PANTHER" id="PTHR11365">
    <property type="entry name" value="5-OXOPROLINASE RELATED"/>
    <property type="match status" value="1"/>
</dbReference>
<keyword evidence="4" id="KW-1185">Reference proteome</keyword>
<dbReference type="InterPro" id="IPR003692">
    <property type="entry name" value="Hydantoinase_B"/>
</dbReference>
<proteinExistence type="predicted"/>
<sequence length="654" mass="71437">MTATDLLYEQPSKLIRDLSDAEFEERYDCERFTASVLGSRYRYIVQHMCTGLLNNAFSVILRDWYDFAATISGPPEHEYSMPALSNSLVLFIGTMTDAVRSAVVEYGPENLHEGDILMVNDPYRIGTHVNDVCFIRPVFKDGRIVSFVNLQAHMLDMGGVVPGGFAGTKQNVFENGLVIAPQLLYREDVPVKSAWSLIFDNARFGGLLLPDIKTICENLRFGERQLKETIDRYGLDAVHGSMRYACDVSAETMREAVTELLPDGVYEAEDMFDADGIDDSEGGYTIKVKITKRGHRVEVDLSGSSRQAPTTINAGWLDTKTAVGVAFKMLFDPRSPFTSAAYRDIDIVLPEASVANAYPPDGPIFLYWESSQTLLNAILRALDKPLGDRAVGGDFGSLSIHNAHGALDDGTPWLSVAQVGGEHGPWGATRDGDADSYQVFYLANNLDPATEAIEADMPAVVLRKEYAPDTSGAGYNRGGAAVLKDTMFLRDAHHFSMPLHLKKPSGTGVNGGEYGPTGGTWVIEPSAFDVSERGELPLTGADSPKDITPVAGTLDPETKLPDPEGEYFYFARVPMWDTKPHTIFRYLTNGGGGFGNPLEREPERVMTDVRDGYVTIAGALRDYGVVVTGDPENDPEGLAIDAPATERARAERAA</sequence>
<gene>
    <name evidence="3" type="ORF">OM076_22105</name>
</gene>
<evidence type="ECO:0000259" key="2">
    <source>
        <dbReference type="Pfam" id="PF02538"/>
    </source>
</evidence>
<dbReference type="PANTHER" id="PTHR11365:SF23">
    <property type="entry name" value="HYPOTHETICAL 5-OXOPROLINASE (EUROFUNG)-RELATED"/>
    <property type="match status" value="1"/>
</dbReference>
<dbReference type="GO" id="GO:0005829">
    <property type="term" value="C:cytosol"/>
    <property type="evidence" value="ECO:0007669"/>
    <property type="project" value="TreeGrafter"/>
</dbReference>
<dbReference type="EMBL" id="JAPDOD010000022">
    <property type="protein sequence ID" value="MDA0162982.1"/>
    <property type="molecule type" value="Genomic_DNA"/>
</dbReference>
<feature type="domain" description="Hydantoinase B/oxoprolinase" evidence="2">
    <location>
        <begin position="32"/>
        <end position="597"/>
    </location>
</feature>
<dbReference type="Pfam" id="PF02538">
    <property type="entry name" value="Hydantoinase_B"/>
    <property type="match status" value="1"/>
</dbReference>
<evidence type="ECO:0000313" key="4">
    <source>
        <dbReference type="Proteomes" id="UP001149140"/>
    </source>
</evidence>
<dbReference type="Proteomes" id="UP001149140">
    <property type="component" value="Unassembled WGS sequence"/>
</dbReference>
<dbReference type="AlphaFoldDB" id="A0A9X3MXH4"/>
<dbReference type="InterPro" id="IPR045079">
    <property type="entry name" value="Oxoprolinase-like"/>
</dbReference>
<evidence type="ECO:0000256" key="1">
    <source>
        <dbReference type="SAM" id="MobiDB-lite"/>
    </source>
</evidence>